<sequence>MQSENGFRLTSLSRPALHLFNENANTKQIKNNLSVLISKTKTSKNVPINPHLIRTTPKFSTIFYEAMELAKNKNKSSEFIPNLI</sequence>
<dbReference type="EMBL" id="LSSN01001026">
    <property type="protein sequence ID" value="OMJ21334.1"/>
    <property type="molecule type" value="Genomic_DNA"/>
</dbReference>
<proteinExistence type="predicted"/>
<accession>A0A1R1Y3K3</accession>
<evidence type="ECO:0000313" key="2">
    <source>
        <dbReference type="Proteomes" id="UP000187283"/>
    </source>
</evidence>
<name>A0A1R1Y3K3_9FUNG</name>
<reference evidence="1 2" key="1">
    <citation type="submission" date="2017-01" db="EMBL/GenBank/DDBJ databases">
        <authorList>
            <person name="Mah S.A."/>
            <person name="Swanson W.J."/>
            <person name="Moy G.W."/>
            <person name="Vacquier V.D."/>
        </authorList>
    </citation>
    <scope>NUCLEOTIDE SEQUENCE [LARGE SCALE GENOMIC DNA]</scope>
    <source>
        <strain evidence="1 2">GSMNP</strain>
    </source>
</reference>
<evidence type="ECO:0000313" key="1">
    <source>
        <dbReference type="EMBL" id="OMJ21334.1"/>
    </source>
</evidence>
<organism evidence="1 2">
    <name type="scientific">Smittium culicis</name>
    <dbReference type="NCBI Taxonomy" id="133412"/>
    <lineage>
        <taxon>Eukaryota</taxon>
        <taxon>Fungi</taxon>
        <taxon>Fungi incertae sedis</taxon>
        <taxon>Zoopagomycota</taxon>
        <taxon>Kickxellomycotina</taxon>
        <taxon>Harpellomycetes</taxon>
        <taxon>Harpellales</taxon>
        <taxon>Legeriomycetaceae</taxon>
        <taxon>Smittium</taxon>
    </lineage>
</organism>
<dbReference type="Proteomes" id="UP000187283">
    <property type="component" value="Unassembled WGS sequence"/>
</dbReference>
<comment type="caution">
    <text evidence="1">The sequence shown here is derived from an EMBL/GenBank/DDBJ whole genome shotgun (WGS) entry which is preliminary data.</text>
</comment>
<dbReference type="AlphaFoldDB" id="A0A1R1Y3K3"/>
<gene>
    <name evidence="1" type="ORF">AYI70_g3544</name>
</gene>
<keyword evidence="2" id="KW-1185">Reference proteome</keyword>
<protein>
    <submittedName>
        <fullName evidence="1">Uncharacterized protein</fullName>
    </submittedName>
</protein>